<dbReference type="Proteomes" id="UP000283981">
    <property type="component" value="Unassembled WGS sequence"/>
</dbReference>
<evidence type="ECO:0000256" key="1">
    <source>
        <dbReference type="ARBA" id="ARBA00018672"/>
    </source>
</evidence>
<dbReference type="CDD" id="cd00156">
    <property type="entry name" value="REC"/>
    <property type="match status" value="1"/>
</dbReference>
<protein>
    <recommendedName>
        <fullName evidence="1">Stage 0 sporulation protein A homolog</fullName>
    </recommendedName>
</protein>
<comment type="function">
    <text evidence="2">May play the central regulatory role in sporulation. It may be an element of the effector pathway responsible for the activation of sporulation genes in response to nutritional stress. Spo0A may act in concert with spo0H (a sigma factor) to control the expression of some genes that are critical to the sporulation process.</text>
</comment>
<evidence type="ECO:0000313" key="9">
    <source>
        <dbReference type="Proteomes" id="UP000283981"/>
    </source>
</evidence>
<sequence>MKIAICDFELRTLELIKNFVADTDTLGDQPFKILSYENPFDMLAYYSRYRDIDIILLNVEMKSGYDVAKELRKLDKKVEIIFLGKTTKMAVKGYSVNASYYLLKPIQNQVLQYILNKSINNVLSMHTKFFWNKSGERVDKIYYFEIKWIETYQRKTLISTINGKYISGTTMKEHIERLHNSGFVQVHSSYIVNLEYIRNITGNTITLRDGEIIPISKKRKREFLNTIEQFYNTKIVSL</sequence>
<dbReference type="GO" id="GO:0003677">
    <property type="term" value="F:DNA binding"/>
    <property type="evidence" value="ECO:0007669"/>
    <property type="project" value="UniProtKB-KW"/>
</dbReference>
<dbReference type="InterPro" id="IPR046947">
    <property type="entry name" value="LytR-like"/>
</dbReference>
<dbReference type="PROSITE" id="PS50110">
    <property type="entry name" value="RESPONSE_REGULATORY"/>
    <property type="match status" value="1"/>
</dbReference>
<keyword evidence="7" id="KW-0238">DNA-binding</keyword>
<evidence type="ECO:0000313" key="7">
    <source>
        <dbReference type="EMBL" id="RHC99498.1"/>
    </source>
</evidence>
<evidence type="ECO:0000259" key="5">
    <source>
        <dbReference type="PROSITE" id="PS50930"/>
    </source>
</evidence>
<feature type="domain" description="HTH LytTR-type" evidence="5">
    <location>
        <begin position="130"/>
        <end position="229"/>
    </location>
</feature>
<organism evidence="7 10">
    <name type="scientific">Mediterraneibacter gnavus</name>
    <name type="common">Ruminococcus gnavus</name>
    <dbReference type="NCBI Taxonomy" id="33038"/>
    <lineage>
        <taxon>Bacteria</taxon>
        <taxon>Bacillati</taxon>
        <taxon>Bacillota</taxon>
        <taxon>Clostridia</taxon>
        <taxon>Lachnospirales</taxon>
        <taxon>Lachnospiraceae</taxon>
        <taxon>Mediterraneibacter</taxon>
    </lineage>
</organism>
<reference evidence="9 10" key="1">
    <citation type="submission" date="2018-08" db="EMBL/GenBank/DDBJ databases">
        <title>A genome reference for cultivated species of the human gut microbiota.</title>
        <authorList>
            <person name="Zou Y."/>
            <person name="Xue W."/>
            <person name="Luo G."/>
        </authorList>
    </citation>
    <scope>NUCLEOTIDE SEQUENCE [LARGE SCALE GENOMIC DNA]</scope>
    <source>
        <strain evidence="8 9">AM21-18</strain>
        <strain evidence="7 10">AM32-6</strain>
    </source>
</reference>
<evidence type="ECO:0000256" key="3">
    <source>
        <dbReference type="PROSITE-ProRule" id="PRU00169"/>
    </source>
</evidence>
<evidence type="ECO:0000256" key="2">
    <source>
        <dbReference type="ARBA" id="ARBA00024867"/>
    </source>
</evidence>
<dbReference type="EMBL" id="QSIR01000057">
    <property type="protein sequence ID" value="RHC99498.1"/>
    <property type="molecule type" value="Genomic_DNA"/>
</dbReference>
<evidence type="ECO:0000313" key="6">
    <source>
        <dbReference type="EMBL" id="MCB5619991.1"/>
    </source>
</evidence>
<evidence type="ECO:0000259" key="4">
    <source>
        <dbReference type="PROSITE" id="PS50110"/>
    </source>
</evidence>
<dbReference type="Gene3D" id="2.40.50.1020">
    <property type="entry name" value="LytTr DNA-binding domain"/>
    <property type="match status" value="1"/>
</dbReference>
<comment type="caution">
    <text evidence="3">Lacks conserved residue(s) required for the propagation of feature annotation.</text>
</comment>
<reference evidence="6" key="2">
    <citation type="submission" date="2021-10" db="EMBL/GenBank/DDBJ databases">
        <title>Collection of gut derived symbiotic bacterial strains cultured from healthy donors.</title>
        <authorList>
            <person name="Lin H."/>
            <person name="Littmann E."/>
            <person name="Claire K."/>
            <person name="Pamer E."/>
        </authorList>
    </citation>
    <scope>NUCLEOTIDE SEQUENCE</scope>
    <source>
        <strain evidence="6">MSK.23.18</strain>
    </source>
</reference>
<dbReference type="RefSeq" id="WP_118044250.1">
    <property type="nucleotide sequence ID" value="NZ_JAAIQY010000019.1"/>
</dbReference>
<dbReference type="GO" id="GO:0000156">
    <property type="term" value="F:phosphorelay response regulator activity"/>
    <property type="evidence" value="ECO:0007669"/>
    <property type="project" value="InterPro"/>
</dbReference>
<name>A0A414CVS8_MEDGN</name>
<dbReference type="PANTHER" id="PTHR37299:SF1">
    <property type="entry name" value="STAGE 0 SPORULATION PROTEIN A HOMOLOG"/>
    <property type="match status" value="1"/>
</dbReference>
<evidence type="ECO:0000313" key="10">
    <source>
        <dbReference type="Proteomes" id="UP000284472"/>
    </source>
</evidence>
<dbReference type="EMBL" id="QRIS01000062">
    <property type="protein sequence ID" value="RHG78023.1"/>
    <property type="molecule type" value="Genomic_DNA"/>
</dbReference>
<feature type="domain" description="Response regulatory" evidence="4">
    <location>
        <begin position="2"/>
        <end position="119"/>
    </location>
</feature>
<dbReference type="Pfam" id="PF04397">
    <property type="entry name" value="LytTR"/>
    <property type="match status" value="1"/>
</dbReference>
<dbReference type="PANTHER" id="PTHR37299">
    <property type="entry name" value="TRANSCRIPTIONAL REGULATOR-RELATED"/>
    <property type="match status" value="1"/>
</dbReference>
<dbReference type="InterPro" id="IPR011006">
    <property type="entry name" value="CheY-like_superfamily"/>
</dbReference>
<dbReference type="PROSITE" id="PS50930">
    <property type="entry name" value="HTH_LYTTR"/>
    <property type="match status" value="1"/>
</dbReference>
<comment type="caution">
    <text evidence="7">The sequence shown here is derived from an EMBL/GenBank/DDBJ whole genome shotgun (WGS) entry which is preliminary data.</text>
</comment>
<dbReference type="SMART" id="SM00850">
    <property type="entry name" value="LytTR"/>
    <property type="match status" value="1"/>
</dbReference>
<dbReference type="SMART" id="SM00448">
    <property type="entry name" value="REC"/>
    <property type="match status" value="1"/>
</dbReference>
<proteinExistence type="predicted"/>
<gene>
    <name evidence="8" type="ORF">DW243_17925</name>
    <name evidence="7" type="ORF">DW812_18050</name>
    <name evidence="6" type="ORF">LIQ08_12660</name>
</gene>
<dbReference type="SUPFAM" id="SSF52172">
    <property type="entry name" value="CheY-like"/>
    <property type="match status" value="1"/>
</dbReference>
<dbReference type="Proteomes" id="UP001297370">
    <property type="component" value="Unassembled WGS sequence"/>
</dbReference>
<accession>A0A414CVS8</accession>
<dbReference type="Gene3D" id="3.40.50.2300">
    <property type="match status" value="1"/>
</dbReference>
<dbReference type="EMBL" id="JAJBOM010000019">
    <property type="protein sequence ID" value="MCB5619991.1"/>
    <property type="molecule type" value="Genomic_DNA"/>
</dbReference>
<dbReference type="Proteomes" id="UP000284472">
    <property type="component" value="Unassembled WGS sequence"/>
</dbReference>
<dbReference type="InterPro" id="IPR001789">
    <property type="entry name" value="Sig_transdc_resp-reg_receiver"/>
</dbReference>
<dbReference type="InterPro" id="IPR007492">
    <property type="entry name" value="LytTR_DNA-bd_dom"/>
</dbReference>
<dbReference type="Pfam" id="PF00072">
    <property type="entry name" value="Response_reg"/>
    <property type="match status" value="1"/>
</dbReference>
<evidence type="ECO:0000313" key="8">
    <source>
        <dbReference type="EMBL" id="RHG78023.1"/>
    </source>
</evidence>
<dbReference type="AlphaFoldDB" id="A0A414CVS8"/>